<dbReference type="Pfam" id="PF12244">
    <property type="entry name" value="DUF3606"/>
    <property type="match status" value="1"/>
</dbReference>
<evidence type="ECO:0000313" key="1">
    <source>
        <dbReference type="EMBL" id="GAA0245105.1"/>
    </source>
</evidence>
<name>A0ABN0UBI3_9GAMM</name>
<organism evidence="1 2">
    <name type="scientific">Rhodanobacter caeni</name>
    <dbReference type="NCBI Taxonomy" id="657654"/>
    <lineage>
        <taxon>Bacteria</taxon>
        <taxon>Pseudomonadati</taxon>
        <taxon>Pseudomonadota</taxon>
        <taxon>Gammaproteobacteria</taxon>
        <taxon>Lysobacterales</taxon>
        <taxon>Rhodanobacteraceae</taxon>
        <taxon>Rhodanobacter</taxon>
    </lineage>
</organism>
<gene>
    <name evidence="1" type="ORF">GCM10009126_08470</name>
</gene>
<keyword evidence="2" id="KW-1185">Reference proteome</keyword>
<sequence>MSDDKSLRTPADAQRVNMGEDYEVRYWTAKWQVTPEQLRAAVDKVGVMAEDVERELRR</sequence>
<comment type="caution">
    <text evidence="1">The sequence shown here is derived from an EMBL/GenBank/DDBJ whole genome shotgun (WGS) entry which is preliminary data.</text>
</comment>
<dbReference type="InterPro" id="IPR022037">
    <property type="entry name" value="DUF3606"/>
</dbReference>
<reference evidence="1 2" key="1">
    <citation type="journal article" date="2019" name="Int. J. Syst. Evol. Microbiol.">
        <title>The Global Catalogue of Microorganisms (GCM) 10K type strain sequencing project: providing services to taxonomists for standard genome sequencing and annotation.</title>
        <authorList>
            <consortium name="The Broad Institute Genomics Platform"/>
            <consortium name="The Broad Institute Genome Sequencing Center for Infectious Disease"/>
            <person name="Wu L."/>
            <person name="Ma J."/>
        </authorList>
    </citation>
    <scope>NUCLEOTIDE SEQUENCE [LARGE SCALE GENOMIC DNA]</scope>
    <source>
        <strain evidence="1 2">JCM 16242</strain>
    </source>
</reference>
<proteinExistence type="predicted"/>
<evidence type="ECO:0000313" key="2">
    <source>
        <dbReference type="Proteomes" id="UP001500657"/>
    </source>
</evidence>
<protein>
    <recommendedName>
        <fullName evidence="3">DUF3606 domain-containing protein</fullName>
    </recommendedName>
</protein>
<accession>A0ABN0UBI3</accession>
<dbReference type="Proteomes" id="UP001500657">
    <property type="component" value="Unassembled WGS sequence"/>
</dbReference>
<dbReference type="EMBL" id="BAAAFO010000001">
    <property type="protein sequence ID" value="GAA0245105.1"/>
    <property type="molecule type" value="Genomic_DNA"/>
</dbReference>
<dbReference type="RefSeq" id="WP_343880482.1">
    <property type="nucleotide sequence ID" value="NZ_BAAAFO010000001.1"/>
</dbReference>
<evidence type="ECO:0008006" key="3">
    <source>
        <dbReference type="Google" id="ProtNLM"/>
    </source>
</evidence>